<dbReference type="EMBL" id="QVRA01000020">
    <property type="protein sequence ID" value="RJG52913.1"/>
    <property type="molecule type" value="Genomic_DNA"/>
</dbReference>
<gene>
    <name evidence="1" type="ORF">D0Z70_17895</name>
</gene>
<sequence>MTDASRPAWQSLMGGPGIDRIIPDIQEKLASLLDLLPATATINIQTDAGYVTVSPDWPRRSMDMVDSLVEAIASVRGITHISLQEYR</sequence>
<dbReference type="OrthoDB" id="7570890at2"/>
<reference evidence="1 2" key="1">
    <citation type="submission" date="2018-08" db="EMBL/GenBank/DDBJ databases">
        <title>Sphingobium sp. EO9.</title>
        <authorList>
            <person name="Park Y."/>
            <person name="Kim K.H."/>
            <person name="Jeon C.O."/>
        </authorList>
    </citation>
    <scope>NUCLEOTIDE SEQUENCE [LARGE SCALE GENOMIC DNA]</scope>
    <source>
        <strain evidence="1 2">EO9</strain>
    </source>
</reference>
<organism evidence="1 2">
    <name type="scientific">Sphingobium terrigena</name>
    <dbReference type="NCBI Taxonomy" id="2304063"/>
    <lineage>
        <taxon>Bacteria</taxon>
        <taxon>Pseudomonadati</taxon>
        <taxon>Pseudomonadota</taxon>
        <taxon>Alphaproteobacteria</taxon>
        <taxon>Sphingomonadales</taxon>
        <taxon>Sphingomonadaceae</taxon>
        <taxon>Sphingobium</taxon>
    </lineage>
</organism>
<comment type="caution">
    <text evidence="1">The sequence shown here is derived from an EMBL/GenBank/DDBJ whole genome shotgun (WGS) entry which is preliminary data.</text>
</comment>
<proteinExistence type="predicted"/>
<dbReference type="Proteomes" id="UP000283469">
    <property type="component" value="Unassembled WGS sequence"/>
</dbReference>
<protein>
    <submittedName>
        <fullName evidence="1">Uncharacterized protein</fullName>
    </submittedName>
</protein>
<name>A0A418YNU1_9SPHN</name>
<keyword evidence="2" id="KW-1185">Reference proteome</keyword>
<evidence type="ECO:0000313" key="1">
    <source>
        <dbReference type="EMBL" id="RJG52913.1"/>
    </source>
</evidence>
<evidence type="ECO:0000313" key="2">
    <source>
        <dbReference type="Proteomes" id="UP000283469"/>
    </source>
</evidence>
<dbReference type="AlphaFoldDB" id="A0A418YNU1"/>
<accession>A0A418YNU1</accession>